<feature type="binding site" evidence="14">
    <location>
        <position position="437"/>
    </location>
    <ligand>
        <name>ATP</name>
        <dbReference type="ChEBI" id="CHEBI:30616"/>
    </ligand>
</feature>
<evidence type="ECO:0000256" key="11">
    <source>
        <dbReference type="ARBA" id="ARBA00022842"/>
    </source>
</evidence>
<comment type="cofactor">
    <cofactor evidence="13 15">
        <name>Mg(2+)</name>
        <dbReference type="ChEBI" id="CHEBI:18420"/>
    </cofactor>
    <text evidence="13 15">Binds 1 Mg(2+) ion per subunit.</text>
</comment>
<dbReference type="GeneID" id="110253106"/>
<evidence type="ECO:0000256" key="2">
    <source>
        <dbReference type="ARBA" id="ARBA00010385"/>
    </source>
</evidence>
<dbReference type="OMA" id="NGLVMYP"/>
<organism evidence="18 19">
    <name type="scientific">Exaiptasia diaphana</name>
    <name type="common">Tropical sea anemone</name>
    <name type="synonym">Aiptasia pulchella</name>
    <dbReference type="NCBI Taxonomy" id="2652724"/>
    <lineage>
        <taxon>Eukaryota</taxon>
        <taxon>Metazoa</taxon>
        <taxon>Cnidaria</taxon>
        <taxon>Anthozoa</taxon>
        <taxon>Hexacorallia</taxon>
        <taxon>Actiniaria</taxon>
        <taxon>Aiptasiidae</taxon>
        <taxon>Exaiptasia</taxon>
    </lineage>
</organism>
<dbReference type="GO" id="GO:0004363">
    <property type="term" value="F:glutathione synthase activity"/>
    <property type="evidence" value="ECO:0007669"/>
    <property type="project" value="UniProtKB-UniRule"/>
</dbReference>
<evidence type="ECO:0000256" key="8">
    <source>
        <dbReference type="ARBA" id="ARBA00022723"/>
    </source>
</evidence>
<dbReference type="PANTHER" id="PTHR11130:SF0">
    <property type="entry name" value="GLUTATHIONE SYNTHETASE"/>
    <property type="match status" value="1"/>
</dbReference>
<feature type="domain" description="Glutathione synthase substrate-binding" evidence="17">
    <location>
        <begin position="214"/>
        <end position="314"/>
    </location>
</feature>
<evidence type="ECO:0000256" key="6">
    <source>
        <dbReference type="ARBA" id="ARBA00022598"/>
    </source>
</evidence>
<feature type="binding site" evidence="14">
    <location>
        <position position="462"/>
    </location>
    <ligand>
        <name>substrate</name>
    </ligand>
</feature>
<evidence type="ECO:0000256" key="5">
    <source>
        <dbReference type="ARBA" id="ARBA00020821"/>
    </source>
</evidence>
<feature type="binding site" evidence="16">
    <location>
        <begin position="224"/>
        <end position="226"/>
    </location>
    <ligand>
        <name>substrate</name>
    </ligand>
</feature>
<evidence type="ECO:0000256" key="4">
    <source>
        <dbReference type="ARBA" id="ARBA00012214"/>
    </source>
</evidence>
<dbReference type="Gene3D" id="3.30.1490.50">
    <property type="match status" value="1"/>
</dbReference>
<dbReference type="Gene3D" id="1.10.1080.10">
    <property type="entry name" value="Glutathione Synthetase, Chain A, domain 3"/>
    <property type="match status" value="1"/>
</dbReference>
<evidence type="ECO:0000256" key="9">
    <source>
        <dbReference type="ARBA" id="ARBA00022741"/>
    </source>
</evidence>
<dbReference type="KEGG" id="epa:110253106"/>
<dbReference type="InterPro" id="IPR014042">
    <property type="entry name" value="Glutathione_synthase_a-hlx"/>
</dbReference>
<feature type="binding site" evidence="14">
    <location>
        <position position="152"/>
    </location>
    <ligand>
        <name>ATP</name>
        <dbReference type="ChEBI" id="CHEBI:30616"/>
    </ligand>
</feature>
<accession>A0A913Y6T9</accession>
<feature type="binding site" evidence="16">
    <location>
        <begin position="278"/>
        <end position="281"/>
    </location>
    <ligand>
        <name>substrate</name>
    </ligand>
</feature>
<evidence type="ECO:0000256" key="1">
    <source>
        <dbReference type="ARBA" id="ARBA00004965"/>
    </source>
</evidence>
<keyword evidence="6 13" id="KW-0436">Ligase</keyword>
<dbReference type="InterPro" id="IPR004887">
    <property type="entry name" value="GSH_synth_subst-bd"/>
</dbReference>
<dbReference type="GO" id="GO:0005829">
    <property type="term" value="C:cytosol"/>
    <property type="evidence" value="ECO:0007669"/>
    <property type="project" value="TreeGrafter"/>
</dbReference>
<comment type="subunit">
    <text evidence="3">Homodimer.</text>
</comment>
<dbReference type="InterPro" id="IPR014049">
    <property type="entry name" value="Glutathione_synthase_N_euk"/>
</dbReference>
<keyword evidence="11 13" id="KW-0460">Magnesium</keyword>
<dbReference type="Gene3D" id="3.40.50.1760">
    <property type="entry name" value="Glutathione synthase, substrate-binding domain superfamily, eukaryotic"/>
    <property type="match status" value="1"/>
</dbReference>
<feature type="binding site" evidence="14">
    <location>
        <position position="470"/>
    </location>
    <ligand>
        <name>ATP</name>
        <dbReference type="ChEBI" id="CHEBI:30616"/>
    </ligand>
</feature>
<keyword evidence="8 13" id="KW-0479">Metal-binding</keyword>
<dbReference type="FunFam" id="3.30.1490.50:FF:000001">
    <property type="entry name" value="Glutathione synthetase"/>
    <property type="match status" value="1"/>
</dbReference>
<dbReference type="GO" id="GO:0005524">
    <property type="term" value="F:ATP binding"/>
    <property type="evidence" value="ECO:0007669"/>
    <property type="project" value="UniProtKB-UniRule"/>
</dbReference>
<reference evidence="18" key="1">
    <citation type="submission" date="2022-11" db="UniProtKB">
        <authorList>
            <consortium name="EnsemblMetazoa"/>
        </authorList>
    </citation>
    <scope>IDENTIFICATION</scope>
</reference>
<dbReference type="RefSeq" id="XP_020915638.1">
    <property type="nucleotide sequence ID" value="XM_021059979.2"/>
</dbReference>
<keyword evidence="19" id="KW-1185">Reference proteome</keyword>
<keyword evidence="9 13" id="KW-0547">Nucleotide-binding</keyword>
<feature type="binding site" evidence="15">
    <location>
        <position position="152"/>
    </location>
    <ligand>
        <name>Mg(2+)</name>
        <dbReference type="ChEBI" id="CHEBI:18420"/>
    </ligand>
</feature>
<dbReference type="InterPro" id="IPR005615">
    <property type="entry name" value="Glutathione_synthase"/>
</dbReference>
<dbReference type="SUPFAM" id="SSF56059">
    <property type="entry name" value="Glutathione synthetase ATP-binding domain-like"/>
    <property type="match status" value="1"/>
</dbReference>
<evidence type="ECO:0000256" key="16">
    <source>
        <dbReference type="PIRSR" id="PIRSR001558-3"/>
    </source>
</evidence>
<dbReference type="InterPro" id="IPR014709">
    <property type="entry name" value="Glutathione_synthase_C_euk"/>
</dbReference>
<feature type="binding site" evidence="15">
    <location>
        <position position="154"/>
    </location>
    <ligand>
        <name>Mg(2+)</name>
        <dbReference type="ChEBI" id="CHEBI:18420"/>
    </ligand>
</feature>
<keyword evidence="7 13" id="KW-0317">Glutathione biosynthesis</keyword>
<comment type="pathway">
    <text evidence="1 13">Sulfur metabolism; glutathione biosynthesis; glutathione from L-cysteine and L-glutamate: step 2/2.</text>
</comment>
<evidence type="ECO:0000256" key="7">
    <source>
        <dbReference type="ARBA" id="ARBA00022684"/>
    </source>
</evidence>
<comment type="similarity">
    <text evidence="2 13">Belongs to the eukaryotic GSH synthase family.</text>
</comment>
<name>A0A913Y6T9_EXADI</name>
<dbReference type="Pfam" id="PF03917">
    <property type="entry name" value="GSH_synth_ATP"/>
    <property type="match status" value="1"/>
</dbReference>
<keyword evidence="10 13" id="KW-0067">ATP-binding</keyword>
<dbReference type="PIRSF" id="PIRSF001558">
    <property type="entry name" value="GSHase"/>
    <property type="match status" value="1"/>
</dbReference>
<feature type="binding site" evidence="14">
    <location>
        <position position="124"/>
    </location>
    <ligand>
        <name>substrate</name>
    </ligand>
</feature>
<feature type="binding site" evidence="15">
    <location>
        <position position="379"/>
    </location>
    <ligand>
        <name>Mg(2+)</name>
        <dbReference type="ChEBI" id="CHEBI:18420"/>
    </ligand>
</feature>
<dbReference type="Gene3D" id="3.30.1490.80">
    <property type="match status" value="1"/>
</dbReference>
<evidence type="ECO:0000313" key="19">
    <source>
        <dbReference type="Proteomes" id="UP000887567"/>
    </source>
</evidence>
<protein>
    <recommendedName>
        <fullName evidence="5 13">Glutathione synthetase</fullName>
        <shortName evidence="13">GSH-S</shortName>
        <ecNumber evidence="4 13">6.3.2.3</ecNumber>
    </recommendedName>
</protein>
<evidence type="ECO:0000259" key="17">
    <source>
        <dbReference type="Pfam" id="PF03199"/>
    </source>
</evidence>
<dbReference type="NCBIfam" id="TIGR01986">
    <property type="entry name" value="glut_syn_euk"/>
    <property type="match status" value="1"/>
</dbReference>
<dbReference type="Pfam" id="PF03199">
    <property type="entry name" value="GSH_synthase"/>
    <property type="match status" value="1"/>
</dbReference>
<evidence type="ECO:0000256" key="3">
    <source>
        <dbReference type="ARBA" id="ARBA00011738"/>
    </source>
</evidence>
<evidence type="ECO:0000256" key="15">
    <source>
        <dbReference type="PIRSR" id="PIRSR001558-2"/>
    </source>
</evidence>
<dbReference type="PANTHER" id="PTHR11130">
    <property type="entry name" value="GLUTATHIONE SYNTHETASE"/>
    <property type="match status" value="1"/>
</dbReference>
<dbReference type="GO" id="GO:0043295">
    <property type="term" value="F:glutathione binding"/>
    <property type="evidence" value="ECO:0007669"/>
    <property type="project" value="UniProtKB-UniRule"/>
</dbReference>
<dbReference type="Gene3D" id="3.30.470.20">
    <property type="entry name" value="ATP-grasp fold, B domain"/>
    <property type="match status" value="1"/>
</dbReference>
<feature type="binding site" evidence="14">
    <location>
        <position position="464"/>
    </location>
    <ligand>
        <name>ATP</name>
        <dbReference type="ChEBI" id="CHEBI:30616"/>
    </ligand>
</feature>
<sequence>MDLSLHFEIEKLSEKEVKELAKKAAEYAYAKGIIMKSRKLPDLVEHAPFVLYPTPFPRRLFDQAKEVQRDFNVLVHKVSLDHDFLKESLQGTVTVDKFTGRIYDIYEQTRKEGIAQPISLGLLRSDYMLDCENPNDLNKKSSFENMKIKQVEINTIASSFGCLGSKLPDLGSYVLGLHGLNCPVGSPQIPQNTALEGLGEGLAQAWEFYGSQSAVVLMVKSEDESNTFDQKNLEYYLHHRNPSIKMIFHSLTVLSKIASLDNKTLMVGGEEVAVAYFRSGYTPSCYPSEDEWSARLLIERSLAIKCPSAAMHLVGTKKVQQVLAEPGVLERFITDEGALKRIRSTFTGLYTLDEGPEGEQTVKMALQDPEKFVLKPQREGGGNNIFGDDIKTTLNQMKTPVDRSQFILMDRIRSPLVKNYIIRPELDKPLLADVLSEFGTFGILISLGKRILVSKEVGHLMRTKSVEHQDGGVASGRANLDSPYLV</sequence>
<dbReference type="AlphaFoldDB" id="A0A913Y6T9"/>
<evidence type="ECO:0000256" key="12">
    <source>
        <dbReference type="ARBA" id="ARBA00048871"/>
    </source>
</evidence>
<dbReference type="OrthoDB" id="2020073at2759"/>
<feature type="binding site" evidence="14">
    <location>
        <position position="317"/>
    </location>
    <ligand>
        <name>ATP</name>
        <dbReference type="ChEBI" id="CHEBI:30616"/>
    </ligand>
</feature>
<feature type="binding site" evidence="14">
    <location>
        <begin position="375"/>
        <end position="384"/>
    </location>
    <ligand>
        <name>ATP</name>
        <dbReference type="ChEBI" id="CHEBI:30616"/>
    </ligand>
</feature>
<dbReference type="EnsemblMetazoa" id="XM_021059979.2">
    <property type="protein sequence ID" value="XP_020915638.1"/>
    <property type="gene ID" value="LOC110253106"/>
</dbReference>
<dbReference type="SUPFAM" id="SSF52440">
    <property type="entry name" value="PreATP-grasp domain"/>
    <property type="match status" value="1"/>
</dbReference>
<feature type="binding site" evidence="14">
    <location>
        <position position="230"/>
    </location>
    <ligand>
        <name>substrate</name>
    </ligand>
</feature>
<feature type="binding site" evidence="16">
    <location>
        <begin position="156"/>
        <end position="159"/>
    </location>
    <ligand>
        <name>substrate</name>
    </ligand>
</feature>
<evidence type="ECO:0000313" key="18">
    <source>
        <dbReference type="EnsemblMetazoa" id="XP_020915638.1"/>
    </source>
</evidence>
<comment type="catalytic activity">
    <reaction evidence="12">
        <text>gamma-L-glutamyl-L-cysteine + glycine + ATP = glutathione + ADP + phosphate + H(+)</text>
        <dbReference type="Rhea" id="RHEA:13557"/>
        <dbReference type="ChEBI" id="CHEBI:15378"/>
        <dbReference type="ChEBI" id="CHEBI:30616"/>
        <dbReference type="ChEBI" id="CHEBI:43474"/>
        <dbReference type="ChEBI" id="CHEBI:57305"/>
        <dbReference type="ChEBI" id="CHEBI:57925"/>
        <dbReference type="ChEBI" id="CHEBI:58173"/>
        <dbReference type="ChEBI" id="CHEBI:456216"/>
        <dbReference type="EC" id="6.3.2.3"/>
    </reaction>
    <physiologicalReaction direction="left-to-right" evidence="12">
        <dbReference type="Rhea" id="RHEA:13558"/>
    </physiologicalReaction>
</comment>
<evidence type="ECO:0000256" key="14">
    <source>
        <dbReference type="PIRSR" id="PIRSR001558-1"/>
    </source>
</evidence>
<dbReference type="Proteomes" id="UP000887567">
    <property type="component" value="Unplaced"/>
</dbReference>
<feature type="binding site" evidence="14">
    <location>
        <begin position="409"/>
        <end position="412"/>
    </location>
    <ligand>
        <name>ATP</name>
        <dbReference type="ChEBI" id="CHEBI:30616"/>
    </ligand>
</feature>
<evidence type="ECO:0000256" key="13">
    <source>
        <dbReference type="PIRNR" id="PIRNR001558"/>
    </source>
</evidence>
<dbReference type="InterPro" id="IPR037013">
    <property type="entry name" value="GSH-S_sub-bd_sf"/>
</dbReference>
<proteinExistence type="inferred from homology"/>
<dbReference type="EC" id="6.3.2.3" evidence="4 13"/>
<dbReference type="InterPro" id="IPR016185">
    <property type="entry name" value="PreATP-grasp_dom_sf"/>
</dbReference>
<dbReference type="GO" id="GO:0000287">
    <property type="term" value="F:magnesium ion binding"/>
    <property type="evidence" value="ECO:0007669"/>
    <property type="project" value="UniProtKB-UniRule"/>
</dbReference>
<evidence type="ECO:0000256" key="10">
    <source>
        <dbReference type="ARBA" id="ARBA00022840"/>
    </source>
</evidence>
<feature type="binding site" evidence="16">
    <location>
        <begin position="473"/>
        <end position="474"/>
    </location>
    <ligand>
        <name>substrate</name>
    </ligand>
</feature>